<dbReference type="AlphaFoldDB" id="A0A5N8XA99"/>
<dbReference type="OrthoDB" id="4363623at2"/>
<sequence>MTVSTRHTHLTELRAAVEDAGDEAFVVMDDVTHTYADVGRAVDRLASGLLRLGLTAGDRVLLMLPNSIEALWAWWAVDRLGAIDVPVSVEAVGSSLRHVLLETRPRVVIVTADLVSRIADVMQRASDAPEIDLVVVVGDDFGAPRLGTAQVTTISAVMDAQDGAIELPTLLARSTTATVMFSSGTTGPPKGVMLSHGYYGHAMHAYDEVLELGQGQRIYCTQPLCHIDPRLVLVQAMASRATAILTRRFSASAYWADVERYDVHAFVYIGAMLHLINKQPRGASSSRRRIGMGSAIPPSIHRAFCERFDVDLLEGYGMTEMYTILCQYPGEHGPGDVGRELPGTTIRIVDGEDELVDDGVPGQLLVRPDDPSAIMQGYWNQPEATVAAWQGLWFRTGDVVRRLANGRIQYVGRVKDSIRRRGENVSAWEVETAVNRLDEVLESAAIGIPADVGDEDIALFVVARPGMVLDPAKMRDAIARDLPRFALPRYIEVVDSLPKTSSERVAKATLRERGLSARALDFDTAPGRGRR</sequence>
<proteinExistence type="inferred from homology"/>
<dbReference type="EMBL" id="VJZC01000014">
    <property type="protein sequence ID" value="MPY56393.1"/>
    <property type="molecule type" value="Genomic_DNA"/>
</dbReference>
<dbReference type="PANTHER" id="PTHR43201:SF5">
    <property type="entry name" value="MEDIUM-CHAIN ACYL-COA LIGASE ACSF2, MITOCHONDRIAL"/>
    <property type="match status" value="1"/>
</dbReference>
<name>A0A5N8XA99_9ACTN</name>
<dbReference type="InterPro" id="IPR042099">
    <property type="entry name" value="ANL_N_sf"/>
</dbReference>
<comment type="similarity">
    <text evidence="1">Belongs to the ATP-dependent AMP-binding enzyme family.</text>
</comment>
<feature type="domain" description="AMP-binding enzyme C-terminal" evidence="4">
    <location>
        <begin position="429"/>
        <end position="502"/>
    </location>
</feature>
<comment type="caution">
    <text evidence="5">The sequence shown here is derived from an EMBL/GenBank/DDBJ whole genome shotgun (WGS) entry which is preliminary data.</text>
</comment>
<dbReference type="InterPro" id="IPR020845">
    <property type="entry name" value="AMP-binding_CS"/>
</dbReference>
<dbReference type="PROSITE" id="PS00455">
    <property type="entry name" value="AMP_BINDING"/>
    <property type="match status" value="1"/>
</dbReference>
<accession>A0A5N8XA99</accession>
<organism evidence="5 6">
    <name type="scientific">Streptomyces spongiae</name>
    <dbReference type="NCBI Taxonomy" id="565072"/>
    <lineage>
        <taxon>Bacteria</taxon>
        <taxon>Bacillati</taxon>
        <taxon>Actinomycetota</taxon>
        <taxon>Actinomycetes</taxon>
        <taxon>Kitasatosporales</taxon>
        <taxon>Streptomycetaceae</taxon>
        <taxon>Streptomyces</taxon>
    </lineage>
</organism>
<dbReference type="InterPro" id="IPR045851">
    <property type="entry name" value="AMP-bd_C_sf"/>
</dbReference>
<keyword evidence="2" id="KW-0436">Ligase</keyword>
<feature type="domain" description="AMP-dependent synthetase/ligase" evidence="3">
    <location>
        <begin position="15"/>
        <end position="379"/>
    </location>
</feature>
<dbReference type="Pfam" id="PF00501">
    <property type="entry name" value="AMP-binding"/>
    <property type="match status" value="1"/>
</dbReference>
<dbReference type="Proteomes" id="UP000400924">
    <property type="component" value="Unassembled WGS sequence"/>
</dbReference>
<gene>
    <name evidence="5" type="ORF">FNH08_04160</name>
</gene>
<reference evidence="5 6" key="1">
    <citation type="submission" date="2019-07" db="EMBL/GenBank/DDBJ databases">
        <title>New species of Amycolatopsis and Streptomyces.</title>
        <authorList>
            <person name="Duangmal K."/>
            <person name="Teo W.F.A."/>
            <person name="Lipun K."/>
        </authorList>
    </citation>
    <scope>NUCLEOTIDE SEQUENCE [LARGE SCALE GENOMIC DNA]</scope>
    <source>
        <strain evidence="5 6">NBRC 106415</strain>
    </source>
</reference>
<evidence type="ECO:0000313" key="6">
    <source>
        <dbReference type="Proteomes" id="UP000400924"/>
    </source>
</evidence>
<evidence type="ECO:0000259" key="4">
    <source>
        <dbReference type="Pfam" id="PF13193"/>
    </source>
</evidence>
<dbReference type="PANTHER" id="PTHR43201">
    <property type="entry name" value="ACYL-COA SYNTHETASE"/>
    <property type="match status" value="1"/>
</dbReference>
<dbReference type="GO" id="GO:0006631">
    <property type="term" value="P:fatty acid metabolic process"/>
    <property type="evidence" value="ECO:0007669"/>
    <property type="project" value="TreeGrafter"/>
</dbReference>
<dbReference type="InterPro" id="IPR000873">
    <property type="entry name" value="AMP-dep_synth/lig_dom"/>
</dbReference>
<dbReference type="SUPFAM" id="SSF56801">
    <property type="entry name" value="Acetyl-CoA synthetase-like"/>
    <property type="match status" value="1"/>
</dbReference>
<dbReference type="Gene3D" id="3.30.300.30">
    <property type="match status" value="1"/>
</dbReference>
<dbReference type="InterPro" id="IPR025110">
    <property type="entry name" value="AMP-bd_C"/>
</dbReference>
<keyword evidence="6" id="KW-1185">Reference proteome</keyword>
<evidence type="ECO:0000256" key="2">
    <source>
        <dbReference type="ARBA" id="ARBA00022598"/>
    </source>
</evidence>
<dbReference type="Gene3D" id="3.40.50.12780">
    <property type="entry name" value="N-terminal domain of ligase-like"/>
    <property type="match status" value="1"/>
</dbReference>
<evidence type="ECO:0000259" key="3">
    <source>
        <dbReference type="Pfam" id="PF00501"/>
    </source>
</evidence>
<protein>
    <submittedName>
        <fullName evidence="5">AMP-binding protein</fullName>
    </submittedName>
</protein>
<evidence type="ECO:0000256" key="1">
    <source>
        <dbReference type="ARBA" id="ARBA00006432"/>
    </source>
</evidence>
<dbReference type="Pfam" id="PF13193">
    <property type="entry name" value="AMP-binding_C"/>
    <property type="match status" value="1"/>
</dbReference>
<evidence type="ECO:0000313" key="5">
    <source>
        <dbReference type="EMBL" id="MPY56393.1"/>
    </source>
</evidence>
<dbReference type="GO" id="GO:0031956">
    <property type="term" value="F:medium-chain fatty acid-CoA ligase activity"/>
    <property type="evidence" value="ECO:0007669"/>
    <property type="project" value="TreeGrafter"/>
</dbReference>